<evidence type="ECO:0000313" key="2">
    <source>
        <dbReference type="Proteomes" id="UP000829398"/>
    </source>
</evidence>
<protein>
    <submittedName>
        <fullName evidence="1">Uncharacterized protein</fullName>
    </submittedName>
</protein>
<reference evidence="2" key="1">
    <citation type="journal article" date="2023" name="Hortic. Res.">
        <title>A chromosome-level phased genome enabling allele-level studies in sweet orange: a case study on citrus Huanglongbing tolerance.</title>
        <authorList>
            <person name="Wu B."/>
            <person name="Yu Q."/>
            <person name="Deng Z."/>
            <person name="Duan Y."/>
            <person name="Luo F."/>
            <person name="Gmitter F. Jr."/>
        </authorList>
    </citation>
    <scope>NUCLEOTIDE SEQUENCE [LARGE SCALE GENOMIC DNA]</scope>
    <source>
        <strain evidence="2">cv. Valencia</strain>
    </source>
</reference>
<dbReference type="Proteomes" id="UP000829398">
    <property type="component" value="Chromosome 5"/>
</dbReference>
<sequence>MLVYGCRAMREVVINDEDGAANFEEEIVFTKLKILYLYDLDSLTSFCSANYTFKFPSLEDLSIIGCPKMKIFTKGELNAPLRVNFYYGERDDQQPWANNDLNTIIQHLHAEKMGYICA</sequence>
<proteinExistence type="predicted"/>
<dbReference type="EMBL" id="CM039174">
    <property type="protein sequence ID" value="KAH9752713.1"/>
    <property type="molecule type" value="Genomic_DNA"/>
</dbReference>
<evidence type="ECO:0000313" key="1">
    <source>
        <dbReference type="EMBL" id="KAH9752713.1"/>
    </source>
</evidence>
<comment type="caution">
    <text evidence="1">The sequence shown here is derived from an EMBL/GenBank/DDBJ whole genome shotgun (WGS) entry which is preliminary data.</text>
</comment>
<gene>
    <name evidence="1" type="ORF">KPL71_014810</name>
</gene>
<name>A0ACB8KEA0_CITSI</name>
<accession>A0ACB8KEA0</accession>
<organism evidence="1 2">
    <name type="scientific">Citrus sinensis</name>
    <name type="common">Sweet orange</name>
    <name type="synonym">Citrus aurantium var. sinensis</name>
    <dbReference type="NCBI Taxonomy" id="2711"/>
    <lineage>
        <taxon>Eukaryota</taxon>
        <taxon>Viridiplantae</taxon>
        <taxon>Streptophyta</taxon>
        <taxon>Embryophyta</taxon>
        <taxon>Tracheophyta</taxon>
        <taxon>Spermatophyta</taxon>
        <taxon>Magnoliopsida</taxon>
        <taxon>eudicotyledons</taxon>
        <taxon>Gunneridae</taxon>
        <taxon>Pentapetalae</taxon>
        <taxon>rosids</taxon>
        <taxon>malvids</taxon>
        <taxon>Sapindales</taxon>
        <taxon>Rutaceae</taxon>
        <taxon>Aurantioideae</taxon>
        <taxon>Citrus</taxon>
    </lineage>
</organism>
<keyword evidence="2" id="KW-1185">Reference proteome</keyword>